<sequence>MKNTPGLKPKPCNQGKPDKDNKSRKYPSPCNKANSNNRHGCNPLAKGRGCNPIAKRPGCQQQPDPINTYCWTDWFDRDDPTATGDWEILSDLHSENVGKICKPPLKIEVQTTSGLNVSETGDVIAVADTTTGFICKNSDQKQGKCQDYRVRFMCPNAFCSHKVCWTNWFNRDRPSGIGDWELLDNLRKENPGEICEIPLFIDAVTVDGKDPASSTGQSIFILSPTKGFVCRNRDQTGCKCRDYQVRFGCPCRSNGD</sequence>
<dbReference type="PANTHER" id="PTHR15031">
    <property type="entry name" value="CARTILAGE INTERMEDIATE LAYER PROTEIN CLIP"/>
    <property type="match status" value="1"/>
</dbReference>
<protein>
    <recommendedName>
        <fullName evidence="6">WxxW domain-containing protein</fullName>
    </recommendedName>
</protein>
<keyword evidence="8" id="KW-1185">Reference proteome</keyword>
<dbReference type="InterPro" id="IPR025155">
    <property type="entry name" value="WxxW_domain"/>
</dbReference>
<evidence type="ECO:0000256" key="2">
    <source>
        <dbReference type="ARBA" id="ARBA00022525"/>
    </source>
</evidence>
<dbReference type="Proteomes" id="UP001153269">
    <property type="component" value="Unassembled WGS sequence"/>
</dbReference>
<keyword evidence="2" id="KW-0964">Secreted</keyword>
<dbReference type="EMBL" id="CADEAL010000419">
    <property type="protein sequence ID" value="CAB1419907.1"/>
    <property type="molecule type" value="Genomic_DNA"/>
</dbReference>
<reference evidence="7" key="1">
    <citation type="submission" date="2020-03" db="EMBL/GenBank/DDBJ databases">
        <authorList>
            <person name="Weist P."/>
        </authorList>
    </citation>
    <scope>NUCLEOTIDE SEQUENCE</scope>
</reference>
<feature type="domain" description="WxxW" evidence="6">
    <location>
        <begin position="165"/>
        <end position="249"/>
    </location>
</feature>
<evidence type="ECO:0000313" key="8">
    <source>
        <dbReference type="Proteomes" id="UP001153269"/>
    </source>
</evidence>
<evidence type="ECO:0000256" key="3">
    <source>
        <dbReference type="ARBA" id="ARBA00022729"/>
    </source>
</evidence>
<dbReference type="GO" id="GO:0005576">
    <property type="term" value="C:extracellular region"/>
    <property type="evidence" value="ECO:0007669"/>
    <property type="project" value="UniProtKB-SubCell"/>
</dbReference>
<evidence type="ECO:0000256" key="1">
    <source>
        <dbReference type="ARBA" id="ARBA00004613"/>
    </source>
</evidence>
<feature type="domain" description="WxxW" evidence="6">
    <location>
        <begin position="71"/>
        <end position="154"/>
    </location>
</feature>
<keyword evidence="3" id="KW-0732">Signal</keyword>
<keyword evidence="4" id="KW-0325">Glycoprotein</keyword>
<proteinExistence type="predicted"/>
<dbReference type="InterPro" id="IPR039675">
    <property type="entry name" value="CILP1/CILP2"/>
</dbReference>
<feature type="region of interest" description="Disordered" evidence="5">
    <location>
        <begin position="1"/>
        <end position="38"/>
    </location>
</feature>
<evidence type="ECO:0000256" key="5">
    <source>
        <dbReference type="SAM" id="MobiDB-lite"/>
    </source>
</evidence>
<gene>
    <name evidence="7" type="ORF">PLEPLA_LOCUS7758</name>
</gene>
<accession>A0A9N7TWB9</accession>
<dbReference type="AlphaFoldDB" id="A0A9N7TWB9"/>
<dbReference type="PANTHER" id="PTHR15031:SF4">
    <property type="entry name" value="CARTILAGE INTERMEDIATE LAYER PROTEIN 1"/>
    <property type="match status" value="1"/>
</dbReference>
<organism evidence="7 8">
    <name type="scientific">Pleuronectes platessa</name>
    <name type="common">European plaice</name>
    <dbReference type="NCBI Taxonomy" id="8262"/>
    <lineage>
        <taxon>Eukaryota</taxon>
        <taxon>Metazoa</taxon>
        <taxon>Chordata</taxon>
        <taxon>Craniata</taxon>
        <taxon>Vertebrata</taxon>
        <taxon>Euteleostomi</taxon>
        <taxon>Actinopterygii</taxon>
        <taxon>Neopterygii</taxon>
        <taxon>Teleostei</taxon>
        <taxon>Neoteleostei</taxon>
        <taxon>Acanthomorphata</taxon>
        <taxon>Carangaria</taxon>
        <taxon>Pleuronectiformes</taxon>
        <taxon>Pleuronectoidei</taxon>
        <taxon>Pleuronectidae</taxon>
        <taxon>Pleuronectes</taxon>
    </lineage>
</organism>
<evidence type="ECO:0000256" key="4">
    <source>
        <dbReference type="ARBA" id="ARBA00023180"/>
    </source>
</evidence>
<comment type="caution">
    <text evidence="7">The sequence shown here is derived from an EMBL/GenBank/DDBJ whole genome shotgun (WGS) entry which is preliminary data.</text>
</comment>
<comment type="subcellular location">
    <subcellularLocation>
        <location evidence="1">Secreted</location>
    </subcellularLocation>
</comment>
<evidence type="ECO:0000313" key="7">
    <source>
        <dbReference type="EMBL" id="CAB1419907.1"/>
    </source>
</evidence>
<name>A0A9N7TWB9_PLEPL</name>
<evidence type="ECO:0000259" key="6">
    <source>
        <dbReference type="Pfam" id="PF13330"/>
    </source>
</evidence>
<dbReference type="Pfam" id="PF13330">
    <property type="entry name" value="Mucin2_WxxW"/>
    <property type="match status" value="2"/>
</dbReference>